<feature type="domain" description="NusB/RsmB/TIM44" evidence="6">
    <location>
        <begin position="22"/>
        <end position="57"/>
    </location>
</feature>
<evidence type="ECO:0000256" key="5">
    <source>
        <dbReference type="ARBA" id="ARBA00023163"/>
    </source>
</evidence>
<reference evidence="7" key="2">
    <citation type="submission" date="2018-08" db="UniProtKB">
        <authorList>
            <consortium name="EnsemblPlants"/>
        </authorList>
    </citation>
    <scope>IDENTIFICATION</scope>
    <source>
        <strain evidence="7">Yugu1</strain>
    </source>
</reference>
<dbReference type="GO" id="GO:0006353">
    <property type="term" value="P:DNA-templated transcription termination"/>
    <property type="evidence" value="ECO:0007669"/>
    <property type="project" value="InterPro"/>
</dbReference>
<evidence type="ECO:0000256" key="1">
    <source>
        <dbReference type="ARBA" id="ARBA00005952"/>
    </source>
</evidence>
<dbReference type="InParanoid" id="K4A2Q9"/>
<dbReference type="GO" id="GO:0003723">
    <property type="term" value="F:RNA binding"/>
    <property type="evidence" value="ECO:0007669"/>
    <property type="project" value="UniProtKB-KW"/>
</dbReference>
<keyword evidence="3" id="KW-0694">RNA-binding</keyword>
<comment type="similarity">
    <text evidence="1">Belongs to the NusB family.</text>
</comment>
<reference evidence="8" key="1">
    <citation type="journal article" date="2012" name="Nat. Biotechnol.">
        <title>Reference genome sequence of the model plant Setaria.</title>
        <authorList>
            <person name="Bennetzen J.L."/>
            <person name="Schmutz J."/>
            <person name="Wang H."/>
            <person name="Percifield R."/>
            <person name="Hawkins J."/>
            <person name="Pontaroli A.C."/>
            <person name="Estep M."/>
            <person name="Feng L."/>
            <person name="Vaughn J.N."/>
            <person name="Grimwood J."/>
            <person name="Jenkins J."/>
            <person name="Barry K."/>
            <person name="Lindquist E."/>
            <person name="Hellsten U."/>
            <person name="Deshpande S."/>
            <person name="Wang X."/>
            <person name="Wu X."/>
            <person name="Mitros T."/>
            <person name="Triplett J."/>
            <person name="Yang X."/>
            <person name="Ye C.Y."/>
            <person name="Mauro-Herrera M."/>
            <person name="Wang L."/>
            <person name="Li P."/>
            <person name="Sharma M."/>
            <person name="Sharma R."/>
            <person name="Ronald P.C."/>
            <person name="Panaud O."/>
            <person name="Kellogg E.A."/>
            <person name="Brutnell T.P."/>
            <person name="Doust A.N."/>
            <person name="Tuskan G.A."/>
            <person name="Rokhsar D."/>
            <person name="Devos K.M."/>
        </authorList>
    </citation>
    <scope>NUCLEOTIDE SEQUENCE [LARGE SCALE GENOMIC DNA]</scope>
    <source>
        <strain evidence="8">cv. Yugu1</strain>
    </source>
</reference>
<dbReference type="PANTHER" id="PTHR11078">
    <property type="entry name" value="N UTILIZATION SUBSTANCE PROTEIN B-RELATED"/>
    <property type="match status" value="1"/>
</dbReference>
<dbReference type="EMBL" id="AGNK02000628">
    <property type="status" value="NOT_ANNOTATED_CDS"/>
    <property type="molecule type" value="Genomic_DNA"/>
</dbReference>
<dbReference type="Gene3D" id="1.10.940.10">
    <property type="entry name" value="NusB-like"/>
    <property type="match status" value="1"/>
</dbReference>
<dbReference type="AlphaFoldDB" id="K4A2Q9"/>
<accession>K4A2Q9</accession>
<dbReference type="Proteomes" id="UP000004995">
    <property type="component" value="Unassembled WGS sequence"/>
</dbReference>
<dbReference type="InterPro" id="IPR035926">
    <property type="entry name" value="NusB-like_sf"/>
</dbReference>
<dbReference type="STRING" id="4555.K4A2Q9"/>
<evidence type="ECO:0000313" key="8">
    <source>
        <dbReference type="Proteomes" id="UP000004995"/>
    </source>
</evidence>
<dbReference type="HOGENOM" id="CLU_197966_0_0_1"/>
<evidence type="ECO:0000256" key="4">
    <source>
        <dbReference type="ARBA" id="ARBA00023015"/>
    </source>
</evidence>
<evidence type="ECO:0000256" key="3">
    <source>
        <dbReference type="ARBA" id="ARBA00022884"/>
    </source>
</evidence>
<evidence type="ECO:0000256" key="2">
    <source>
        <dbReference type="ARBA" id="ARBA00022814"/>
    </source>
</evidence>
<sequence length="78" mass="8387">SRSLSAVPINIHAHDEPVAKILELCILHIAMAEMTSKGTPHKVVISEAVDLAKRFCDGVKDHVDMDITGTNQAAEPKA</sequence>
<evidence type="ECO:0000313" key="7">
    <source>
        <dbReference type="EnsemblPlants" id="KQL22185"/>
    </source>
</evidence>
<dbReference type="InterPro" id="IPR011605">
    <property type="entry name" value="NusB_fam"/>
</dbReference>
<evidence type="ECO:0000259" key="6">
    <source>
        <dbReference type="Pfam" id="PF01029"/>
    </source>
</evidence>
<dbReference type="InterPro" id="IPR006027">
    <property type="entry name" value="NusB_RsmB_TIM44"/>
</dbReference>
<keyword evidence="8" id="KW-1185">Reference proteome</keyword>
<dbReference type="GO" id="GO:0031564">
    <property type="term" value="P:transcription antitermination"/>
    <property type="evidence" value="ECO:0007669"/>
    <property type="project" value="UniProtKB-KW"/>
</dbReference>
<keyword evidence="4" id="KW-0805">Transcription regulation</keyword>
<proteinExistence type="inferred from homology"/>
<organism evidence="7 8">
    <name type="scientific">Setaria italica</name>
    <name type="common">Foxtail millet</name>
    <name type="synonym">Panicum italicum</name>
    <dbReference type="NCBI Taxonomy" id="4555"/>
    <lineage>
        <taxon>Eukaryota</taxon>
        <taxon>Viridiplantae</taxon>
        <taxon>Streptophyta</taxon>
        <taxon>Embryophyta</taxon>
        <taxon>Tracheophyta</taxon>
        <taxon>Spermatophyta</taxon>
        <taxon>Magnoliopsida</taxon>
        <taxon>Liliopsida</taxon>
        <taxon>Poales</taxon>
        <taxon>Poaceae</taxon>
        <taxon>PACMAD clade</taxon>
        <taxon>Panicoideae</taxon>
        <taxon>Panicodae</taxon>
        <taxon>Paniceae</taxon>
        <taxon>Cenchrinae</taxon>
        <taxon>Setaria</taxon>
    </lineage>
</organism>
<dbReference type="SUPFAM" id="SSF48013">
    <property type="entry name" value="NusB-like"/>
    <property type="match status" value="1"/>
</dbReference>
<dbReference type="Gramene" id="KQL22185">
    <property type="protein sequence ID" value="KQL22185"/>
    <property type="gene ID" value="SETIT_033161mg"/>
</dbReference>
<keyword evidence="5" id="KW-0804">Transcription</keyword>
<dbReference type="PANTHER" id="PTHR11078:SF3">
    <property type="entry name" value="ANTITERMINATION NUSB DOMAIN-CONTAINING PROTEIN"/>
    <property type="match status" value="1"/>
</dbReference>
<dbReference type="EnsemblPlants" id="KQL22185">
    <property type="protein sequence ID" value="KQL22185"/>
    <property type="gene ID" value="SETIT_033161mg"/>
</dbReference>
<dbReference type="Pfam" id="PF01029">
    <property type="entry name" value="NusB"/>
    <property type="match status" value="1"/>
</dbReference>
<name>K4A2Q9_SETIT</name>
<keyword evidence="2" id="KW-0889">Transcription antitermination</keyword>
<protein>
    <recommendedName>
        <fullName evidence="6">NusB/RsmB/TIM44 domain-containing protein</fullName>
    </recommendedName>
</protein>